<keyword evidence="2" id="KW-1185">Reference proteome</keyword>
<dbReference type="AlphaFoldDB" id="A0A4Z0YI91"/>
<proteinExistence type="predicted"/>
<sequence length="262" mass="29507">MAVNTNTNIQILASLVDINGKDEDKYRMLLDGKHVKYITVKPGVFPKNHRTFATGLIEILPPFPPGDWNEGLISNHLLTERPVFSRTTKSNLAGVENLWHYTEIDHLELKKVDCMRQHIHLVTHPLFNSPVVAKFIEFPWQTPDFEVETTVYEWIAGQEIGPEFLGHIMEAGRCIGFIVEYIDGARTAEPADLLACQSALAKLHSVGIIHNDINKYNFLVRDEKAILIDFESAEKCGEEEKLISEFLRLEHSLNDTSGSGGG</sequence>
<protein>
    <recommendedName>
        <fullName evidence="3">Protein kinase domain-containing protein</fullName>
    </recommendedName>
</protein>
<dbReference type="Pfam" id="PF06293">
    <property type="entry name" value="Kdo"/>
    <property type="match status" value="1"/>
</dbReference>
<dbReference type="STRING" id="37992.A0A4Z0YI91"/>
<reference evidence="1 2" key="1">
    <citation type="submission" date="2019-03" db="EMBL/GenBank/DDBJ databases">
        <title>Draft genome sequence of Xylaria hypoxylon DSM 108379, a ubiquitous saprotrophic-parasitic fungi on hardwood.</title>
        <authorList>
            <person name="Buettner E."/>
            <person name="Leonhardt S."/>
            <person name="Gebauer A.M."/>
            <person name="Liers C."/>
            <person name="Hofrichter M."/>
            <person name="Kellner H."/>
        </authorList>
    </citation>
    <scope>NUCLEOTIDE SEQUENCE [LARGE SCALE GENOMIC DNA]</scope>
    <source>
        <strain evidence="1 2">DSM 108379</strain>
    </source>
</reference>
<evidence type="ECO:0000313" key="2">
    <source>
        <dbReference type="Proteomes" id="UP000297716"/>
    </source>
</evidence>
<evidence type="ECO:0008006" key="3">
    <source>
        <dbReference type="Google" id="ProtNLM"/>
    </source>
</evidence>
<dbReference type="Proteomes" id="UP000297716">
    <property type="component" value="Unassembled WGS sequence"/>
</dbReference>
<dbReference type="EMBL" id="SKBN01000103">
    <property type="protein sequence ID" value="TGJ83157.1"/>
    <property type="molecule type" value="Genomic_DNA"/>
</dbReference>
<name>A0A4Z0YI91_9PEZI</name>
<evidence type="ECO:0000313" key="1">
    <source>
        <dbReference type="EMBL" id="TGJ83157.1"/>
    </source>
</evidence>
<dbReference type="InterPro" id="IPR011009">
    <property type="entry name" value="Kinase-like_dom_sf"/>
</dbReference>
<accession>A0A4Z0YI91</accession>
<comment type="caution">
    <text evidence="1">The sequence shown here is derived from an EMBL/GenBank/DDBJ whole genome shotgun (WGS) entry which is preliminary data.</text>
</comment>
<dbReference type="Gene3D" id="1.10.510.10">
    <property type="entry name" value="Transferase(Phosphotransferase) domain 1"/>
    <property type="match status" value="1"/>
</dbReference>
<gene>
    <name evidence="1" type="ORF">E0Z10_g5617</name>
</gene>
<dbReference type="OrthoDB" id="2687876at2759"/>
<dbReference type="SUPFAM" id="SSF56112">
    <property type="entry name" value="Protein kinase-like (PK-like)"/>
    <property type="match status" value="1"/>
</dbReference>
<organism evidence="1 2">
    <name type="scientific">Xylaria hypoxylon</name>
    <dbReference type="NCBI Taxonomy" id="37992"/>
    <lineage>
        <taxon>Eukaryota</taxon>
        <taxon>Fungi</taxon>
        <taxon>Dikarya</taxon>
        <taxon>Ascomycota</taxon>
        <taxon>Pezizomycotina</taxon>
        <taxon>Sordariomycetes</taxon>
        <taxon>Xylariomycetidae</taxon>
        <taxon>Xylariales</taxon>
        <taxon>Xylariaceae</taxon>
        <taxon>Xylaria</taxon>
    </lineage>
</organism>